<comment type="pathway">
    <text evidence="1">Lipid metabolism; fatty acid biosynthesis.</text>
</comment>
<evidence type="ECO:0000256" key="9">
    <source>
        <dbReference type="PIRNR" id="PIRNR000094"/>
    </source>
</evidence>
<evidence type="ECO:0000256" key="2">
    <source>
        <dbReference type="ARBA" id="ARBA00009233"/>
    </source>
</evidence>
<dbReference type="AlphaFoldDB" id="A0A2T1HUU7"/>
<keyword evidence="5 9" id="KW-0560">Oxidoreductase</keyword>
<dbReference type="PANTHER" id="PTHR43159:SF2">
    <property type="entry name" value="ENOYL-[ACYL-CARRIER-PROTEIN] REDUCTASE [NADH], CHLOROPLASTIC"/>
    <property type="match status" value="1"/>
</dbReference>
<sequence length="254" mass="26719">MNALSGRKALVVGIANDRSIAWGIASALRAAGAELAITYLNPKAEPHVRPLAEKLGATLVAPLDVAKPEEEDALFAAITRSWDRLDVLVHSIAYAPREDLHGRVIDTSAEGFGLAMDVSVHSFARLCRRAEPLMRSGGCCLTVSYYGAEKVISTYNMMGPVKAALEATARELASELGPRGVRVNVLSPGAMATRAAGGIASFDDMLEEAAERSPMGRLATIEDVGATAAFLASDGARSITGETIHVDAGYHIMG</sequence>
<evidence type="ECO:0000313" key="14">
    <source>
        <dbReference type="Proteomes" id="UP000239772"/>
    </source>
</evidence>
<dbReference type="OrthoDB" id="9803628at2"/>
<reference evidence="14" key="1">
    <citation type="submission" date="2018-03" db="EMBL/GenBank/DDBJ databases">
        <authorList>
            <person name="Sun L."/>
            <person name="Liu H."/>
            <person name="Chen W."/>
            <person name="Huang K."/>
            <person name="Liu W."/>
            <person name="Gao X."/>
        </authorList>
    </citation>
    <scope>NUCLEOTIDE SEQUENCE [LARGE SCALE GENOMIC DNA]</scope>
    <source>
        <strain evidence="14">SH9</strain>
    </source>
</reference>
<organism evidence="13 14">
    <name type="scientific">Alsobacter soli</name>
    <dbReference type="NCBI Taxonomy" id="2109933"/>
    <lineage>
        <taxon>Bacteria</taxon>
        <taxon>Pseudomonadati</taxon>
        <taxon>Pseudomonadota</taxon>
        <taxon>Alphaproteobacteria</taxon>
        <taxon>Hyphomicrobiales</taxon>
        <taxon>Alsobacteraceae</taxon>
        <taxon>Alsobacter</taxon>
    </lineage>
</organism>
<comment type="caution">
    <text evidence="13">The sequence shown here is derived from an EMBL/GenBank/DDBJ whole genome shotgun (WGS) entry which is preliminary data.</text>
</comment>
<feature type="binding site" evidence="12">
    <location>
        <position position="162"/>
    </location>
    <ligand>
        <name>NAD(+)</name>
        <dbReference type="ChEBI" id="CHEBI:57540"/>
    </ligand>
</feature>
<proteinExistence type="inferred from homology"/>
<dbReference type="Proteomes" id="UP000239772">
    <property type="component" value="Unassembled WGS sequence"/>
</dbReference>
<dbReference type="CDD" id="cd05372">
    <property type="entry name" value="ENR_SDR"/>
    <property type="match status" value="1"/>
</dbReference>
<keyword evidence="14" id="KW-1185">Reference proteome</keyword>
<feature type="binding site" evidence="12">
    <location>
        <position position="92"/>
    </location>
    <ligand>
        <name>NAD(+)</name>
        <dbReference type="ChEBI" id="CHEBI:57540"/>
    </ligand>
</feature>
<feature type="active site" description="Proton acceptor" evidence="10">
    <location>
        <position position="145"/>
    </location>
</feature>
<evidence type="ECO:0000256" key="8">
    <source>
        <dbReference type="ARBA" id="ARBA00048572"/>
    </source>
</evidence>
<evidence type="ECO:0000256" key="5">
    <source>
        <dbReference type="ARBA" id="ARBA00023002"/>
    </source>
</evidence>
<name>A0A2T1HUU7_9HYPH</name>
<evidence type="ECO:0000256" key="10">
    <source>
        <dbReference type="PIRSR" id="PIRSR000094-1"/>
    </source>
</evidence>
<dbReference type="PIRSF" id="PIRSF000094">
    <property type="entry name" value="Enoyl-ACP_rdct"/>
    <property type="match status" value="1"/>
</dbReference>
<evidence type="ECO:0000256" key="3">
    <source>
        <dbReference type="ARBA" id="ARBA00022516"/>
    </source>
</evidence>
<gene>
    <name evidence="13" type="ORF">SLNSH_09285</name>
</gene>
<dbReference type="PRINTS" id="PR00081">
    <property type="entry name" value="GDHRDH"/>
</dbReference>
<dbReference type="InterPro" id="IPR014358">
    <property type="entry name" value="Enoyl-ACP_Rdtase_NADH"/>
</dbReference>
<comment type="catalytic activity">
    <reaction evidence="8 9">
        <text>a 2,3-saturated acyl-[ACP] + NAD(+) = a (2E)-enoyl-[ACP] + NADH + H(+)</text>
        <dbReference type="Rhea" id="RHEA:10240"/>
        <dbReference type="Rhea" id="RHEA-COMP:9925"/>
        <dbReference type="Rhea" id="RHEA-COMP:9926"/>
        <dbReference type="ChEBI" id="CHEBI:15378"/>
        <dbReference type="ChEBI" id="CHEBI:57540"/>
        <dbReference type="ChEBI" id="CHEBI:57945"/>
        <dbReference type="ChEBI" id="CHEBI:78784"/>
        <dbReference type="ChEBI" id="CHEBI:78785"/>
        <dbReference type="EC" id="1.3.1.9"/>
    </reaction>
</comment>
<dbReference type="NCBIfam" id="NF005717">
    <property type="entry name" value="PRK07533.1"/>
    <property type="match status" value="1"/>
</dbReference>
<keyword evidence="9 12" id="KW-0520">NAD</keyword>
<feature type="active site" description="Proton acceptor" evidence="10">
    <location>
        <position position="155"/>
    </location>
</feature>
<keyword evidence="7 9" id="KW-0275">Fatty acid biosynthesis</keyword>
<evidence type="ECO:0000313" key="13">
    <source>
        <dbReference type="EMBL" id="PSC05442.1"/>
    </source>
</evidence>
<evidence type="ECO:0000256" key="1">
    <source>
        <dbReference type="ARBA" id="ARBA00005194"/>
    </source>
</evidence>
<keyword evidence="4" id="KW-0276">Fatty acid metabolism</keyword>
<dbReference type="UniPathway" id="UPA00094"/>
<dbReference type="GO" id="GO:0004318">
    <property type="term" value="F:enoyl-[acyl-carrier-protein] reductase (NADH) activity"/>
    <property type="evidence" value="ECO:0007669"/>
    <property type="project" value="UniProtKB-EC"/>
</dbReference>
<keyword evidence="3 9" id="KW-0444">Lipid biosynthesis</keyword>
<protein>
    <recommendedName>
        <fullName evidence="9">Enoyl-[acyl-carrier-protein] reductase [NADH]</fullName>
        <ecNumber evidence="9">1.3.1.9</ecNumber>
    </recommendedName>
</protein>
<dbReference type="Pfam" id="PF13561">
    <property type="entry name" value="adh_short_C2"/>
    <property type="match status" value="1"/>
</dbReference>
<dbReference type="PANTHER" id="PTHR43159">
    <property type="entry name" value="ENOYL-[ACYL-CARRIER-PROTEIN] REDUCTASE"/>
    <property type="match status" value="1"/>
</dbReference>
<dbReference type="EC" id="1.3.1.9" evidence="9"/>
<evidence type="ECO:0000256" key="4">
    <source>
        <dbReference type="ARBA" id="ARBA00022832"/>
    </source>
</evidence>
<feature type="binding site" evidence="12">
    <location>
        <begin position="19"/>
        <end position="20"/>
    </location>
    <ligand>
        <name>NAD(+)</name>
        <dbReference type="ChEBI" id="CHEBI:57540"/>
    </ligand>
</feature>
<dbReference type="InterPro" id="IPR036291">
    <property type="entry name" value="NAD(P)-bd_dom_sf"/>
</dbReference>
<dbReference type="EMBL" id="PVZS01000008">
    <property type="protein sequence ID" value="PSC05442.1"/>
    <property type="molecule type" value="Genomic_DNA"/>
</dbReference>
<evidence type="ECO:0000256" key="11">
    <source>
        <dbReference type="PIRSR" id="PIRSR000094-2"/>
    </source>
</evidence>
<feature type="binding site" evidence="11">
    <location>
        <position position="95"/>
    </location>
    <ligand>
        <name>substrate</name>
    </ligand>
</feature>
<feature type="binding site" evidence="12">
    <location>
        <position position="13"/>
    </location>
    <ligand>
        <name>NAD(+)</name>
        <dbReference type="ChEBI" id="CHEBI:57540"/>
    </ligand>
</feature>
<keyword evidence="6" id="KW-0443">Lipid metabolism</keyword>
<dbReference type="SUPFAM" id="SSF51735">
    <property type="entry name" value="NAD(P)-binding Rossmann-fold domains"/>
    <property type="match status" value="1"/>
</dbReference>
<accession>A0A2T1HUU7</accession>
<feature type="binding site" evidence="12">
    <location>
        <begin position="64"/>
        <end position="65"/>
    </location>
    <ligand>
        <name>NAD(+)</name>
        <dbReference type="ChEBI" id="CHEBI:57540"/>
    </ligand>
</feature>
<evidence type="ECO:0000256" key="7">
    <source>
        <dbReference type="ARBA" id="ARBA00023160"/>
    </source>
</evidence>
<evidence type="ECO:0000256" key="6">
    <source>
        <dbReference type="ARBA" id="ARBA00023098"/>
    </source>
</evidence>
<comment type="similarity">
    <text evidence="2 9">Belongs to the short-chain dehydrogenases/reductases (SDR) family. FabI subfamily.</text>
</comment>
<dbReference type="Gene3D" id="3.40.50.720">
    <property type="entry name" value="NAD(P)-binding Rossmann-like Domain"/>
    <property type="match status" value="1"/>
</dbReference>
<dbReference type="InterPro" id="IPR002347">
    <property type="entry name" value="SDR_fam"/>
</dbReference>
<dbReference type="GO" id="GO:0006633">
    <property type="term" value="P:fatty acid biosynthetic process"/>
    <property type="evidence" value="ECO:0007669"/>
    <property type="project" value="UniProtKB-UniPathway"/>
</dbReference>
<evidence type="ECO:0000256" key="12">
    <source>
        <dbReference type="PIRSR" id="PIRSR000094-3"/>
    </source>
</evidence>